<sequence>MLEILAKTTGSPFKKLSQFRLEFYKKYGEKFACRTWEVENSVETVEFHPESGRTNLIFEHFPPGFQHVEKFEPNYRLYSLLNVENFCLRQTLRRMPGYAIL</sequence>
<dbReference type="STRING" id="411483.FAEPRAA2165_03017"/>
<accession>C7H9L5</accession>
<organism evidence="1 2">
    <name type="scientific">Faecalibacterium duncaniae (strain DSM 17677 / JCM 31915 / A2-165)</name>
    <name type="common">Faecalibacterium prausnitzii</name>
    <dbReference type="NCBI Taxonomy" id="411483"/>
    <lineage>
        <taxon>Bacteria</taxon>
        <taxon>Bacillati</taxon>
        <taxon>Bacillota</taxon>
        <taxon>Clostridia</taxon>
        <taxon>Eubacteriales</taxon>
        <taxon>Oscillospiraceae</taxon>
        <taxon>Faecalibacterium</taxon>
    </lineage>
</organism>
<gene>
    <name evidence="1" type="ORF">FAEPRAA2165_03017</name>
</gene>
<evidence type="ECO:0000313" key="2">
    <source>
        <dbReference type="Proteomes" id="UP000004619"/>
    </source>
</evidence>
<dbReference type="AlphaFoldDB" id="C7H9L5"/>
<dbReference type="Proteomes" id="UP000004619">
    <property type="component" value="Unassembled WGS sequence"/>
</dbReference>
<evidence type="ECO:0000313" key="1">
    <source>
        <dbReference type="EMBL" id="EEU95340.1"/>
    </source>
</evidence>
<dbReference type="EMBL" id="ACOP02000081">
    <property type="protein sequence ID" value="EEU95340.1"/>
    <property type="molecule type" value="Genomic_DNA"/>
</dbReference>
<dbReference type="HOGENOM" id="CLU_2287332_0_0_9"/>
<proteinExistence type="predicted"/>
<keyword evidence="2" id="KW-1185">Reference proteome</keyword>
<reference evidence="1" key="1">
    <citation type="submission" date="2009-08" db="EMBL/GenBank/DDBJ databases">
        <authorList>
            <person name="Weinstock G."/>
            <person name="Sodergren E."/>
            <person name="Clifton S."/>
            <person name="Fulton L."/>
            <person name="Fulton B."/>
            <person name="Courtney L."/>
            <person name="Fronick C."/>
            <person name="Harrison M."/>
            <person name="Strong C."/>
            <person name="Farmer C."/>
            <person name="Delahaunty K."/>
            <person name="Markovic C."/>
            <person name="Hall O."/>
            <person name="Minx P."/>
            <person name="Tomlinson C."/>
            <person name="Mitreva M."/>
            <person name="Nelson J."/>
            <person name="Hou S."/>
            <person name="Wollam A."/>
            <person name="Pepin K.H."/>
            <person name="Johnson M."/>
            <person name="Bhonagiri V."/>
            <person name="Nash W.E."/>
            <person name="Warren W."/>
            <person name="Chinwalla A."/>
            <person name="Mardis E.R."/>
            <person name="Wilson R.K."/>
        </authorList>
    </citation>
    <scope>NUCLEOTIDE SEQUENCE [LARGE SCALE GENOMIC DNA]</scope>
    <source>
        <strain evidence="1">A2-165</strain>
    </source>
</reference>
<comment type="caution">
    <text evidence="1">The sequence shown here is derived from an EMBL/GenBank/DDBJ whole genome shotgun (WGS) entry which is preliminary data.</text>
</comment>
<name>C7H9L5_FAED2</name>
<protein>
    <submittedName>
        <fullName evidence="1">Uncharacterized protein</fullName>
    </submittedName>
</protein>